<evidence type="ECO:0000256" key="1">
    <source>
        <dbReference type="SAM" id="MobiDB-lite"/>
    </source>
</evidence>
<reference evidence="3 4" key="1">
    <citation type="submission" date="2024-02" db="EMBL/GenBank/DDBJ databases">
        <title>High-quality chromosome-scale genome assembly of Pensacola bahiagrass (Paspalum notatum Flugge var. saurae).</title>
        <authorList>
            <person name="Vega J.M."/>
            <person name="Podio M."/>
            <person name="Orjuela J."/>
            <person name="Siena L.A."/>
            <person name="Pessino S.C."/>
            <person name="Combes M.C."/>
            <person name="Mariac C."/>
            <person name="Albertini E."/>
            <person name="Pupilli F."/>
            <person name="Ortiz J.P.A."/>
            <person name="Leblanc O."/>
        </authorList>
    </citation>
    <scope>NUCLEOTIDE SEQUENCE [LARGE SCALE GENOMIC DNA]</scope>
    <source>
        <strain evidence="3">R1</strain>
        <tissue evidence="3">Leaf</tissue>
    </source>
</reference>
<feature type="compositionally biased region" description="Basic and acidic residues" evidence="1">
    <location>
        <begin position="62"/>
        <end position="71"/>
    </location>
</feature>
<keyword evidence="4" id="KW-1185">Reference proteome</keyword>
<sequence>MWEVTSSLLDELILLFSLIVIIGAIPVLEVILILFDERTMDDEGELLHRPDGAGNNQQMYKKGADQDDTPKCQHSEWIRLWPLPR</sequence>
<dbReference type="Proteomes" id="UP001341281">
    <property type="component" value="Chromosome 07"/>
</dbReference>
<evidence type="ECO:0000256" key="2">
    <source>
        <dbReference type="SAM" id="Phobius"/>
    </source>
</evidence>
<feature type="region of interest" description="Disordered" evidence="1">
    <location>
        <begin position="45"/>
        <end position="71"/>
    </location>
</feature>
<organism evidence="3 4">
    <name type="scientific">Paspalum notatum var. saurae</name>
    <dbReference type="NCBI Taxonomy" id="547442"/>
    <lineage>
        <taxon>Eukaryota</taxon>
        <taxon>Viridiplantae</taxon>
        <taxon>Streptophyta</taxon>
        <taxon>Embryophyta</taxon>
        <taxon>Tracheophyta</taxon>
        <taxon>Spermatophyta</taxon>
        <taxon>Magnoliopsida</taxon>
        <taxon>Liliopsida</taxon>
        <taxon>Poales</taxon>
        <taxon>Poaceae</taxon>
        <taxon>PACMAD clade</taxon>
        <taxon>Panicoideae</taxon>
        <taxon>Andropogonodae</taxon>
        <taxon>Paspaleae</taxon>
        <taxon>Paspalinae</taxon>
        <taxon>Paspalum</taxon>
    </lineage>
</organism>
<dbReference type="EMBL" id="CP144751">
    <property type="protein sequence ID" value="WVZ84121.1"/>
    <property type="molecule type" value="Genomic_DNA"/>
</dbReference>
<evidence type="ECO:0000313" key="3">
    <source>
        <dbReference type="EMBL" id="WVZ84121.1"/>
    </source>
</evidence>
<keyword evidence="2" id="KW-0812">Transmembrane</keyword>
<feature type="transmembrane region" description="Helical" evidence="2">
    <location>
        <begin position="12"/>
        <end position="35"/>
    </location>
</feature>
<keyword evidence="2" id="KW-0472">Membrane</keyword>
<proteinExistence type="predicted"/>
<accession>A0AAQ3U2A4</accession>
<keyword evidence="2" id="KW-1133">Transmembrane helix</keyword>
<gene>
    <name evidence="3" type="ORF">U9M48_031182</name>
</gene>
<dbReference type="AlphaFoldDB" id="A0AAQ3U2A4"/>
<protein>
    <submittedName>
        <fullName evidence="3">Uncharacterized protein</fullName>
    </submittedName>
</protein>
<evidence type="ECO:0000313" key="4">
    <source>
        <dbReference type="Proteomes" id="UP001341281"/>
    </source>
</evidence>
<name>A0AAQ3U2A4_PASNO</name>